<proteinExistence type="predicted"/>
<organism evidence="1 2">
    <name type="scientific">Pterulicium gracile</name>
    <dbReference type="NCBI Taxonomy" id="1884261"/>
    <lineage>
        <taxon>Eukaryota</taxon>
        <taxon>Fungi</taxon>
        <taxon>Dikarya</taxon>
        <taxon>Basidiomycota</taxon>
        <taxon>Agaricomycotina</taxon>
        <taxon>Agaricomycetes</taxon>
        <taxon>Agaricomycetidae</taxon>
        <taxon>Agaricales</taxon>
        <taxon>Pleurotineae</taxon>
        <taxon>Pterulaceae</taxon>
        <taxon>Pterulicium</taxon>
    </lineage>
</organism>
<protein>
    <recommendedName>
        <fullName evidence="3">WW domain-containing protein</fullName>
    </recommendedName>
</protein>
<sequence>MFTTTKPAYKQLPLPADWTIFREAGMKLYHHTPSGVVTDKDPRRPAAHKVLTKFVRRGSVELVEMVFARG</sequence>
<evidence type="ECO:0008006" key="3">
    <source>
        <dbReference type="Google" id="ProtNLM"/>
    </source>
</evidence>
<evidence type="ECO:0000313" key="1">
    <source>
        <dbReference type="EMBL" id="TFL07091.1"/>
    </source>
</evidence>
<gene>
    <name evidence="1" type="ORF">BDV98DRAFT_557248</name>
</gene>
<accession>A0A5C3R2G7</accession>
<dbReference type="AlphaFoldDB" id="A0A5C3R2G7"/>
<name>A0A5C3R2G7_9AGAR</name>
<reference evidence="1 2" key="1">
    <citation type="journal article" date="2019" name="Nat. Ecol. Evol.">
        <title>Megaphylogeny resolves global patterns of mushroom evolution.</title>
        <authorList>
            <person name="Varga T."/>
            <person name="Krizsan K."/>
            <person name="Foldi C."/>
            <person name="Dima B."/>
            <person name="Sanchez-Garcia M."/>
            <person name="Sanchez-Ramirez S."/>
            <person name="Szollosi G.J."/>
            <person name="Szarkandi J.G."/>
            <person name="Papp V."/>
            <person name="Albert L."/>
            <person name="Andreopoulos W."/>
            <person name="Angelini C."/>
            <person name="Antonin V."/>
            <person name="Barry K.W."/>
            <person name="Bougher N.L."/>
            <person name="Buchanan P."/>
            <person name="Buyck B."/>
            <person name="Bense V."/>
            <person name="Catcheside P."/>
            <person name="Chovatia M."/>
            <person name="Cooper J."/>
            <person name="Damon W."/>
            <person name="Desjardin D."/>
            <person name="Finy P."/>
            <person name="Geml J."/>
            <person name="Haridas S."/>
            <person name="Hughes K."/>
            <person name="Justo A."/>
            <person name="Karasinski D."/>
            <person name="Kautmanova I."/>
            <person name="Kiss B."/>
            <person name="Kocsube S."/>
            <person name="Kotiranta H."/>
            <person name="LaButti K.M."/>
            <person name="Lechner B.E."/>
            <person name="Liimatainen K."/>
            <person name="Lipzen A."/>
            <person name="Lukacs Z."/>
            <person name="Mihaltcheva S."/>
            <person name="Morgado L.N."/>
            <person name="Niskanen T."/>
            <person name="Noordeloos M.E."/>
            <person name="Ohm R.A."/>
            <person name="Ortiz-Santana B."/>
            <person name="Ovrebo C."/>
            <person name="Racz N."/>
            <person name="Riley R."/>
            <person name="Savchenko A."/>
            <person name="Shiryaev A."/>
            <person name="Soop K."/>
            <person name="Spirin V."/>
            <person name="Szebenyi C."/>
            <person name="Tomsovsky M."/>
            <person name="Tulloss R.E."/>
            <person name="Uehling J."/>
            <person name="Grigoriev I.V."/>
            <person name="Vagvolgyi C."/>
            <person name="Papp T."/>
            <person name="Martin F.M."/>
            <person name="Miettinen O."/>
            <person name="Hibbett D.S."/>
            <person name="Nagy L.G."/>
        </authorList>
    </citation>
    <scope>NUCLEOTIDE SEQUENCE [LARGE SCALE GENOMIC DNA]</scope>
    <source>
        <strain evidence="1 2">CBS 309.79</strain>
    </source>
</reference>
<dbReference type="EMBL" id="ML178814">
    <property type="protein sequence ID" value="TFL07091.1"/>
    <property type="molecule type" value="Genomic_DNA"/>
</dbReference>
<keyword evidence="2" id="KW-1185">Reference proteome</keyword>
<evidence type="ECO:0000313" key="2">
    <source>
        <dbReference type="Proteomes" id="UP000305067"/>
    </source>
</evidence>
<dbReference type="Proteomes" id="UP000305067">
    <property type="component" value="Unassembled WGS sequence"/>
</dbReference>